<feature type="domain" description="RNB" evidence="2">
    <location>
        <begin position="235"/>
        <end position="517"/>
    </location>
</feature>
<organism evidence="3 4">
    <name type="scientific">Pigmentiphaga aceris</name>
    <dbReference type="NCBI Taxonomy" id="1940612"/>
    <lineage>
        <taxon>Bacteria</taxon>
        <taxon>Pseudomonadati</taxon>
        <taxon>Pseudomonadota</taxon>
        <taxon>Betaproteobacteria</taxon>
        <taxon>Burkholderiales</taxon>
        <taxon>Alcaligenaceae</taxon>
        <taxon>Pigmentiphaga</taxon>
    </lineage>
</organism>
<dbReference type="InterPro" id="IPR012340">
    <property type="entry name" value="NA-bd_OB-fold"/>
</dbReference>
<dbReference type="RefSeq" id="WP_148812990.1">
    <property type="nucleotide sequence ID" value="NZ_CP043046.1"/>
</dbReference>
<proteinExistence type="predicted"/>
<dbReference type="PANTHER" id="PTHR23355">
    <property type="entry name" value="RIBONUCLEASE"/>
    <property type="match status" value="1"/>
</dbReference>
<gene>
    <name evidence="3" type="ORF">FXN63_03805</name>
</gene>
<evidence type="ECO:0000313" key="3">
    <source>
        <dbReference type="EMBL" id="QEI05057.1"/>
    </source>
</evidence>
<dbReference type="InterPro" id="IPR057324">
    <property type="entry name" value="WH_RNase_II"/>
</dbReference>
<dbReference type="Pfam" id="PF25255">
    <property type="entry name" value="WHD_RNase_II"/>
    <property type="match status" value="1"/>
</dbReference>
<dbReference type="GO" id="GO:0004540">
    <property type="term" value="F:RNA nuclease activity"/>
    <property type="evidence" value="ECO:0007669"/>
    <property type="project" value="InterPro"/>
</dbReference>
<dbReference type="PANTHER" id="PTHR23355:SF9">
    <property type="entry name" value="DIS3-LIKE EXONUCLEASE 2"/>
    <property type="match status" value="1"/>
</dbReference>
<dbReference type="InterPro" id="IPR050180">
    <property type="entry name" value="RNR_Ribonuclease"/>
</dbReference>
<sequence length="694" mass="77299">MYVFYEDDGGFKAGSILSETDASLQVEAASGKRSKVKKTSALFRFEKPSPEALMREAETAANDIDLEFLWECAPKEEFDVPQLAEEYFGHKPSPTEQATLLLRVHGSPVYFHRRGKGRYRPAPADILAAALAAVEKKKRQAEQLEIWVEEMANGVLPDALRSHVDALLCKPDKNTQEWKALDLACQRLRTQPARLLLDLGAFPHALAIHKRRFLSEEFPRGIAFPAGTLPTVERELPLSDAEAYSIDDITTTEIDDALSVRMLDDGRIRVGVHIAAPGLAVTRDSPYDLLARARMSTVYMPGDKIPMQPDEVIAAFSLDAGKPVPALSLYVTADLVSGEIFETETRIERVVVKENLRHNLLDEHVTEVALDDPTAEMPHGELLRPLWQFAQVLNNKRAEVRGKPELNNRVEFSFYVDGNPDEPSEAVVRIVQRKRNAPLDRMVAEYMIMANSLWGGQLAAAGVPGIYRSQQAGRVRMSTAALPHEAMGVPQYAWHTSPLRRYVDLVNQWQLIAVADHGVSARLVAPYKPREAELFGVIGAFEGKYSAYSDFQQTMERYWCLRWLQQEQLTRLEAVVLRDDLVRLKDAPFFTRVGGLPTLERGQHVMLEIIDIDDLELRLEAKFIDVIQTDTPDAIEDEVEPETAEVDSAGAEAAQAEGEPVPTNEDAVLVAETDAADGPDLTDAPLPDDQNKPA</sequence>
<feature type="compositionally biased region" description="Low complexity" evidence="1">
    <location>
        <begin position="646"/>
        <end position="659"/>
    </location>
</feature>
<dbReference type="Pfam" id="PF00773">
    <property type="entry name" value="RNB"/>
    <property type="match status" value="2"/>
</dbReference>
<keyword evidence="4" id="KW-1185">Reference proteome</keyword>
<dbReference type="SMART" id="SM00955">
    <property type="entry name" value="RNB"/>
    <property type="match status" value="1"/>
</dbReference>
<dbReference type="KEGG" id="pacr:FXN63_03805"/>
<name>A0A5C0AXH2_9BURK</name>
<evidence type="ECO:0000256" key="1">
    <source>
        <dbReference type="SAM" id="MobiDB-lite"/>
    </source>
</evidence>
<dbReference type="Proteomes" id="UP000325161">
    <property type="component" value="Chromosome"/>
</dbReference>
<accession>A0A5C0AXH2</accession>
<dbReference type="SUPFAM" id="SSF50249">
    <property type="entry name" value="Nucleic acid-binding proteins"/>
    <property type="match status" value="1"/>
</dbReference>
<dbReference type="InterPro" id="IPR001900">
    <property type="entry name" value="RNase_II/R"/>
</dbReference>
<protein>
    <submittedName>
        <fullName evidence="3">RNB domain-containing ribonuclease</fullName>
    </submittedName>
</protein>
<evidence type="ECO:0000313" key="4">
    <source>
        <dbReference type="Proteomes" id="UP000325161"/>
    </source>
</evidence>
<reference evidence="3 4" key="1">
    <citation type="submission" date="2019-08" db="EMBL/GenBank/DDBJ databases">
        <title>Amphibian skin-associated Pigmentiphaga: genome sequence and occurrence across geography and hosts.</title>
        <authorList>
            <person name="Bletz M.C."/>
            <person name="Bunk B."/>
            <person name="Sproeer C."/>
            <person name="Biwer P."/>
            <person name="Reiter S."/>
            <person name="Rabemananjara F.C.E."/>
            <person name="Schulz S."/>
            <person name="Overmann J."/>
            <person name="Vences M."/>
        </authorList>
    </citation>
    <scope>NUCLEOTIDE SEQUENCE [LARGE SCALE GENOMIC DNA]</scope>
    <source>
        <strain evidence="3 4">Mada1488</strain>
    </source>
</reference>
<dbReference type="AlphaFoldDB" id="A0A5C0AXH2"/>
<dbReference type="GO" id="GO:0003723">
    <property type="term" value="F:RNA binding"/>
    <property type="evidence" value="ECO:0007669"/>
    <property type="project" value="InterPro"/>
</dbReference>
<evidence type="ECO:0000259" key="2">
    <source>
        <dbReference type="SMART" id="SM00955"/>
    </source>
</evidence>
<dbReference type="OrthoDB" id="5288992at2"/>
<dbReference type="EMBL" id="CP043046">
    <property type="protein sequence ID" value="QEI05057.1"/>
    <property type="molecule type" value="Genomic_DNA"/>
</dbReference>
<dbReference type="GO" id="GO:0005829">
    <property type="term" value="C:cytosol"/>
    <property type="evidence" value="ECO:0007669"/>
    <property type="project" value="TreeGrafter"/>
</dbReference>
<dbReference type="GO" id="GO:0006402">
    <property type="term" value="P:mRNA catabolic process"/>
    <property type="evidence" value="ECO:0007669"/>
    <property type="project" value="TreeGrafter"/>
</dbReference>
<feature type="region of interest" description="Disordered" evidence="1">
    <location>
        <begin position="638"/>
        <end position="694"/>
    </location>
</feature>